<dbReference type="PANTHER" id="PTHR13504:SF38">
    <property type="entry name" value="FIDO DOMAIN-CONTAINING PROTEIN"/>
    <property type="match status" value="1"/>
</dbReference>
<dbReference type="InterPro" id="IPR036388">
    <property type="entry name" value="WH-like_DNA-bd_sf"/>
</dbReference>
<evidence type="ECO:0000313" key="5">
    <source>
        <dbReference type="EMBL" id="MBB6071500.1"/>
    </source>
</evidence>
<dbReference type="Pfam" id="PF13784">
    <property type="entry name" value="Fic_N"/>
    <property type="match status" value="1"/>
</dbReference>
<name>A0A841H0F5_9BACT</name>
<feature type="binding site" evidence="3">
    <location>
        <begin position="218"/>
        <end position="225"/>
    </location>
    <ligand>
        <name>ATP</name>
        <dbReference type="ChEBI" id="CHEBI:30616"/>
    </ligand>
</feature>
<evidence type="ECO:0000256" key="3">
    <source>
        <dbReference type="PIRSR" id="PIRSR640198-2"/>
    </source>
</evidence>
<dbReference type="GO" id="GO:0005524">
    <property type="term" value="F:ATP binding"/>
    <property type="evidence" value="ECO:0007669"/>
    <property type="project" value="UniProtKB-KW"/>
</dbReference>
<keyword evidence="6" id="KW-1185">Reference proteome</keyword>
<evidence type="ECO:0000256" key="1">
    <source>
        <dbReference type="PIRSR" id="PIRSR038925-1"/>
    </source>
</evidence>
<sequence>MGRAGRWVQQQSGPEGFSAFIPAPLPPVPPPDFTPELQRIHEEAVHAVGQLEGVSRTMDPDRLLYMYVRKEAVLSSQIEGTRSTLSDLLEYENSTTPGTPLDDVQEVSRYVAALYHGLGRIQRGELPLSLRLIRELHGVLMREGRGSAQAPGDFRRTQNWIGGTRPGNARFVPPPPNEMTAALGNLERFLHDEFGRTAPIVKAGLAHAQFETIHPFLDGNGRIGRLLVSLILGAEGLLTQPFFYLSLYLKENRADYYDALQRVRTHHDWEGWLHFYLVGVQAVASQAADTALALRALFEQDQQRVLRLGRAAGSALRVYDLLRQRIVLSAPRAAEELGLTWPTVNAALQRLEGAGIVREVTGRSRDRIYVYARQLELLDAGTRGAATSPHGPPDSAGVPP</sequence>
<organism evidence="5 6">
    <name type="scientific">Longimicrobium terrae</name>
    <dbReference type="NCBI Taxonomy" id="1639882"/>
    <lineage>
        <taxon>Bacteria</taxon>
        <taxon>Pseudomonadati</taxon>
        <taxon>Gemmatimonadota</taxon>
        <taxon>Longimicrobiia</taxon>
        <taxon>Longimicrobiales</taxon>
        <taxon>Longimicrobiaceae</taxon>
        <taxon>Longimicrobium</taxon>
    </lineage>
</organism>
<dbReference type="PROSITE" id="PS51459">
    <property type="entry name" value="FIDO"/>
    <property type="match status" value="1"/>
</dbReference>
<accession>A0A841H0F5</accession>
<feature type="active site" evidence="2">
    <location>
        <position position="214"/>
    </location>
</feature>
<reference evidence="5 6" key="1">
    <citation type="submission" date="2020-08" db="EMBL/GenBank/DDBJ databases">
        <title>Genomic Encyclopedia of Type Strains, Phase IV (KMG-IV): sequencing the most valuable type-strain genomes for metagenomic binning, comparative biology and taxonomic classification.</title>
        <authorList>
            <person name="Goeker M."/>
        </authorList>
    </citation>
    <scope>NUCLEOTIDE SEQUENCE [LARGE SCALE GENOMIC DNA]</scope>
    <source>
        <strain evidence="5 6">DSM 29007</strain>
    </source>
</reference>
<feature type="domain" description="Fido" evidence="4">
    <location>
        <begin position="128"/>
        <end position="278"/>
    </location>
</feature>
<dbReference type="PANTHER" id="PTHR13504">
    <property type="entry name" value="FIDO DOMAIN-CONTAINING PROTEIN DDB_G0283145"/>
    <property type="match status" value="1"/>
</dbReference>
<feature type="binding site" evidence="3">
    <location>
        <begin position="256"/>
        <end position="257"/>
    </location>
    <ligand>
        <name>ATP</name>
        <dbReference type="ChEBI" id="CHEBI:30616"/>
    </ligand>
</feature>
<dbReference type="PIRSF" id="PIRSF038925">
    <property type="entry name" value="AMP-prot_trans"/>
    <property type="match status" value="1"/>
</dbReference>
<dbReference type="Gene3D" id="1.10.3290.10">
    <property type="entry name" value="Fido-like domain"/>
    <property type="match status" value="1"/>
</dbReference>
<dbReference type="InterPro" id="IPR036597">
    <property type="entry name" value="Fido-like_dom_sf"/>
</dbReference>
<feature type="binding site" evidence="1">
    <location>
        <begin position="219"/>
        <end position="225"/>
    </location>
    <ligand>
        <name>ATP</name>
        <dbReference type="ChEBI" id="CHEBI:30616"/>
    </ligand>
</feature>
<dbReference type="Pfam" id="PF02661">
    <property type="entry name" value="Fic"/>
    <property type="match status" value="1"/>
</dbReference>
<dbReference type="EMBL" id="JACHIA010000009">
    <property type="protein sequence ID" value="MBB6071500.1"/>
    <property type="molecule type" value="Genomic_DNA"/>
</dbReference>
<proteinExistence type="predicted"/>
<dbReference type="AlphaFoldDB" id="A0A841H0F5"/>
<dbReference type="InterPro" id="IPR026287">
    <property type="entry name" value="SoFic-like"/>
</dbReference>
<dbReference type="Proteomes" id="UP000582837">
    <property type="component" value="Unassembled WGS sequence"/>
</dbReference>
<dbReference type="SUPFAM" id="SSF46785">
    <property type="entry name" value="Winged helix' DNA-binding domain"/>
    <property type="match status" value="1"/>
</dbReference>
<gene>
    <name evidence="5" type="ORF">HNQ61_003128</name>
</gene>
<keyword evidence="1" id="KW-0547">Nucleotide-binding</keyword>
<protein>
    <submittedName>
        <fullName evidence="5">Fic family protein</fullName>
    </submittedName>
</protein>
<evidence type="ECO:0000259" key="4">
    <source>
        <dbReference type="PROSITE" id="PS51459"/>
    </source>
</evidence>
<dbReference type="InterPro" id="IPR036390">
    <property type="entry name" value="WH_DNA-bd_sf"/>
</dbReference>
<feature type="binding site" evidence="1">
    <location>
        <position position="256"/>
    </location>
    <ligand>
        <name>ATP</name>
        <dbReference type="ChEBI" id="CHEBI:30616"/>
    </ligand>
</feature>
<dbReference type="InterPro" id="IPR025758">
    <property type="entry name" value="Fic/DOC_N"/>
</dbReference>
<dbReference type="InterPro" id="IPR003812">
    <property type="entry name" value="Fido"/>
</dbReference>
<dbReference type="RefSeq" id="WP_205761542.1">
    <property type="nucleotide sequence ID" value="NZ_JABDTL010000001.1"/>
</dbReference>
<dbReference type="Gene3D" id="1.10.10.10">
    <property type="entry name" value="Winged helix-like DNA-binding domain superfamily/Winged helix DNA-binding domain"/>
    <property type="match status" value="1"/>
</dbReference>
<comment type="caution">
    <text evidence="5">The sequence shown here is derived from an EMBL/GenBank/DDBJ whole genome shotgun (WGS) entry which is preliminary data.</text>
</comment>
<evidence type="ECO:0000313" key="6">
    <source>
        <dbReference type="Proteomes" id="UP000582837"/>
    </source>
</evidence>
<dbReference type="InterPro" id="IPR040198">
    <property type="entry name" value="Fido_containing"/>
</dbReference>
<evidence type="ECO:0000256" key="2">
    <source>
        <dbReference type="PIRSR" id="PIRSR640198-1"/>
    </source>
</evidence>
<keyword evidence="1" id="KW-0067">ATP-binding</keyword>
<feature type="binding site" evidence="1">
    <location>
        <position position="79"/>
    </location>
    <ligand>
        <name>ATP</name>
        <dbReference type="ChEBI" id="CHEBI:30616"/>
    </ligand>
</feature>
<dbReference type="SUPFAM" id="SSF140931">
    <property type="entry name" value="Fic-like"/>
    <property type="match status" value="1"/>
</dbReference>
<feature type="binding site" evidence="1">
    <location>
        <position position="214"/>
    </location>
    <ligand>
        <name>ATP</name>
        <dbReference type="ChEBI" id="CHEBI:30616"/>
    </ligand>
</feature>